<organism evidence="11 12">
    <name type="scientific">Heliocybe sulcata</name>
    <dbReference type="NCBI Taxonomy" id="5364"/>
    <lineage>
        <taxon>Eukaryota</taxon>
        <taxon>Fungi</taxon>
        <taxon>Dikarya</taxon>
        <taxon>Basidiomycota</taxon>
        <taxon>Agaricomycotina</taxon>
        <taxon>Agaricomycetes</taxon>
        <taxon>Gloeophyllales</taxon>
        <taxon>Gloeophyllaceae</taxon>
        <taxon>Heliocybe</taxon>
    </lineage>
</organism>
<dbReference type="PRINTS" id="PR00385">
    <property type="entry name" value="P450"/>
</dbReference>
<evidence type="ECO:0000256" key="3">
    <source>
        <dbReference type="ARBA" id="ARBA00010617"/>
    </source>
</evidence>
<keyword evidence="10" id="KW-1133">Transmembrane helix</keyword>
<keyword evidence="12" id="KW-1185">Reference proteome</keyword>
<proteinExistence type="inferred from homology"/>
<dbReference type="GO" id="GO:0005506">
    <property type="term" value="F:iron ion binding"/>
    <property type="evidence" value="ECO:0007669"/>
    <property type="project" value="InterPro"/>
</dbReference>
<evidence type="ECO:0000256" key="4">
    <source>
        <dbReference type="ARBA" id="ARBA00022617"/>
    </source>
</evidence>
<evidence type="ECO:0000256" key="10">
    <source>
        <dbReference type="SAM" id="Phobius"/>
    </source>
</evidence>
<keyword evidence="5 9" id="KW-0479">Metal-binding</keyword>
<keyword evidence="6" id="KW-0560">Oxidoreductase</keyword>
<evidence type="ECO:0000256" key="8">
    <source>
        <dbReference type="ARBA" id="ARBA00023033"/>
    </source>
</evidence>
<reference evidence="11 12" key="1">
    <citation type="journal article" date="2019" name="Nat. Ecol. Evol.">
        <title>Megaphylogeny resolves global patterns of mushroom evolution.</title>
        <authorList>
            <person name="Varga T."/>
            <person name="Krizsan K."/>
            <person name="Foldi C."/>
            <person name="Dima B."/>
            <person name="Sanchez-Garcia M."/>
            <person name="Sanchez-Ramirez S."/>
            <person name="Szollosi G.J."/>
            <person name="Szarkandi J.G."/>
            <person name="Papp V."/>
            <person name="Albert L."/>
            <person name="Andreopoulos W."/>
            <person name="Angelini C."/>
            <person name="Antonin V."/>
            <person name="Barry K.W."/>
            <person name="Bougher N.L."/>
            <person name="Buchanan P."/>
            <person name="Buyck B."/>
            <person name="Bense V."/>
            <person name="Catcheside P."/>
            <person name="Chovatia M."/>
            <person name="Cooper J."/>
            <person name="Damon W."/>
            <person name="Desjardin D."/>
            <person name="Finy P."/>
            <person name="Geml J."/>
            <person name="Haridas S."/>
            <person name="Hughes K."/>
            <person name="Justo A."/>
            <person name="Karasinski D."/>
            <person name="Kautmanova I."/>
            <person name="Kiss B."/>
            <person name="Kocsube S."/>
            <person name="Kotiranta H."/>
            <person name="LaButti K.M."/>
            <person name="Lechner B.E."/>
            <person name="Liimatainen K."/>
            <person name="Lipzen A."/>
            <person name="Lukacs Z."/>
            <person name="Mihaltcheva S."/>
            <person name="Morgado L.N."/>
            <person name="Niskanen T."/>
            <person name="Noordeloos M.E."/>
            <person name="Ohm R.A."/>
            <person name="Ortiz-Santana B."/>
            <person name="Ovrebo C."/>
            <person name="Racz N."/>
            <person name="Riley R."/>
            <person name="Savchenko A."/>
            <person name="Shiryaev A."/>
            <person name="Soop K."/>
            <person name="Spirin V."/>
            <person name="Szebenyi C."/>
            <person name="Tomsovsky M."/>
            <person name="Tulloss R.E."/>
            <person name="Uehling J."/>
            <person name="Grigoriev I.V."/>
            <person name="Vagvolgyi C."/>
            <person name="Papp T."/>
            <person name="Martin F.M."/>
            <person name="Miettinen O."/>
            <person name="Hibbett D.S."/>
            <person name="Nagy L.G."/>
        </authorList>
    </citation>
    <scope>NUCLEOTIDE SEQUENCE [LARGE SCALE GENOMIC DNA]</scope>
    <source>
        <strain evidence="11 12">OMC1185</strain>
    </source>
</reference>
<dbReference type="GO" id="GO:0016705">
    <property type="term" value="F:oxidoreductase activity, acting on paired donors, with incorporation or reduction of molecular oxygen"/>
    <property type="evidence" value="ECO:0007669"/>
    <property type="project" value="InterPro"/>
</dbReference>
<keyword evidence="7 9" id="KW-0408">Iron</keyword>
<evidence type="ECO:0000256" key="6">
    <source>
        <dbReference type="ARBA" id="ARBA00023002"/>
    </source>
</evidence>
<dbReference type="EMBL" id="ML213524">
    <property type="protein sequence ID" value="TFK47420.1"/>
    <property type="molecule type" value="Genomic_DNA"/>
</dbReference>
<accession>A0A5C3MR06</accession>
<dbReference type="AlphaFoldDB" id="A0A5C3MR06"/>
<keyword evidence="10" id="KW-0812">Transmembrane</keyword>
<dbReference type="PANTHER" id="PTHR24305">
    <property type="entry name" value="CYTOCHROME P450"/>
    <property type="match status" value="1"/>
</dbReference>
<evidence type="ECO:0000256" key="1">
    <source>
        <dbReference type="ARBA" id="ARBA00001971"/>
    </source>
</evidence>
<sequence length="572" mass="64220">MSLYDALVYPVLITLFLSLCLRLLLRFLRNSPLQYLPGPRPESWFTGNLGQLFNSKGLRYHHDLVQRYGGVVKVYGFFGDEQLYVSDPSALYSIILKDQDAFDETRVFIETNKVIFGEGLVATTGDHHKRQRKLVTPIFSTANLRKLTPVFYEIAHKLVDALSKDANISKGNEKNPIDMASWMSRVALESVGQTVLGYSFDPLQTPSSNPYTSAVRELIPTLFSLSLLRQFAPFLANLGSRSFRRRLVEHTPIRAVQKVKNMSDVMYNTARTILRQKTAEGGDVASTNEAGGKDLLRILVKENSKALHGDKLSEDEIIGQMTVLIFGAQDTTSSALSRLLYMLATHPQVQEKLRAEMMEARNSGSLDENGDLDYDTLMSMPWMDAVLKETLRLYPPVPFVRRTATETRRIPLWRPVHSDRPAHPPMESIVIPEGTTLFLGLAATNRSEDIWGLDAKEWKPERWLRPKSASSTVKEDGPRLPGIYGNGMLTFLGGERSCVGYKFAQVEIKTILATLLSSFAFSPTGDKIVWNLSQIISPSVRKEIIHPSSSREVHEQQGLPLVVRPIAELIDQ</sequence>
<gene>
    <name evidence="11" type="ORF">OE88DRAFT_1738711</name>
</gene>
<evidence type="ECO:0000256" key="2">
    <source>
        <dbReference type="ARBA" id="ARBA00005179"/>
    </source>
</evidence>
<dbReference type="InterPro" id="IPR001128">
    <property type="entry name" value="Cyt_P450"/>
</dbReference>
<keyword evidence="4 9" id="KW-0349">Heme</keyword>
<comment type="cofactor">
    <cofactor evidence="1 9">
        <name>heme</name>
        <dbReference type="ChEBI" id="CHEBI:30413"/>
    </cofactor>
</comment>
<dbReference type="InterPro" id="IPR050121">
    <property type="entry name" value="Cytochrome_P450_monoxygenase"/>
</dbReference>
<dbReference type="InterPro" id="IPR002403">
    <property type="entry name" value="Cyt_P450_E_grp-IV"/>
</dbReference>
<evidence type="ECO:0000256" key="7">
    <source>
        <dbReference type="ARBA" id="ARBA00023004"/>
    </source>
</evidence>
<evidence type="ECO:0000256" key="5">
    <source>
        <dbReference type="ARBA" id="ARBA00022723"/>
    </source>
</evidence>
<dbReference type="PRINTS" id="PR00465">
    <property type="entry name" value="EP450IV"/>
</dbReference>
<dbReference type="GO" id="GO:0004497">
    <property type="term" value="F:monooxygenase activity"/>
    <property type="evidence" value="ECO:0007669"/>
    <property type="project" value="UniProtKB-KW"/>
</dbReference>
<feature type="transmembrane region" description="Helical" evidence="10">
    <location>
        <begin position="6"/>
        <end position="25"/>
    </location>
</feature>
<dbReference type="Pfam" id="PF00067">
    <property type="entry name" value="p450"/>
    <property type="match status" value="1"/>
</dbReference>
<evidence type="ECO:0000313" key="12">
    <source>
        <dbReference type="Proteomes" id="UP000305948"/>
    </source>
</evidence>
<dbReference type="Proteomes" id="UP000305948">
    <property type="component" value="Unassembled WGS sequence"/>
</dbReference>
<dbReference type="Gene3D" id="1.10.630.10">
    <property type="entry name" value="Cytochrome P450"/>
    <property type="match status" value="1"/>
</dbReference>
<dbReference type="STRING" id="5364.A0A5C3MR06"/>
<evidence type="ECO:0000256" key="9">
    <source>
        <dbReference type="PIRSR" id="PIRSR602403-1"/>
    </source>
</evidence>
<comment type="pathway">
    <text evidence="2">Secondary metabolite biosynthesis.</text>
</comment>
<keyword evidence="10" id="KW-0472">Membrane</keyword>
<protein>
    <submittedName>
        <fullName evidence="11">Cytochrome P450</fullName>
    </submittedName>
</protein>
<dbReference type="InterPro" id="IPR036396">
    <property type="entry name" value="Cyt_P450_sf"/>
</dbReference>
<feature type="binding site" description="axial binding residue" evidence="9">
    <location>
        <position position="498"/>
    </location>
    <ligand>
        <name>heme</name>
        <dbReference type="ChEBI" id="CHEBI:30413"/>
    </ligand>
    <ligandPart>
        <name>Fe</name>
        <dbReference type="ChEBI" id="CHEBI:18248"/>
    </ligandPart>
</feature>
<evidence type="ECO:0000313" key="11">
    <source>
        <dbReference type="EMBL" id="TFK47420.1"/>
    </source>
</evidence>
<dbReference type="GO" id="GO:0020037">
    <property type="term" value="F:heme binding"/>
    <property type="evidence" value="ECO:0007669"/>
    <property type="project" value="InterPro"/>
</dbReference>
<keyword evidence="8" id="KW-0503">Monooxygenase</keyword>
<dbReference type="PANTHER" id="PTHR24305:SF166">
    <property type="entry name" value="CYTOCHROME P450 12A4, MITOCHONDRIAL-RELATED"/>
    <property type="match status" value="1"/>
</dbReference>
<dbReference type="CDD" id="cd11069">
    <property type="entry name" value="CYP_FUM15-like"/>
    <property type="match status" value="1"/>
</dbReference>
<dbReference type="SUPFAM" id="SSF48264">
    <property type="entry name" value="Cytochrome P450"/>
    <property type="match status" value="1"/>
</dbReference>
<dbReference type="OrthoDB" id="1470350at2759"/>
<name>A0A5C3MR06_9AGAM</name>
<comment type="similarity">
    <text evidence="3">Belongs to the cytochrome P450 family.</text>
</comment>